<gene>
    <name evidence="3" type="ORF">BAE44_0000049</name>
</gene>
<dbReference type="InterPro" id="IPR001810">
    <property type="entry name" value="F-box_dom"/>
</dbReference>
<evidence type="ECO:0000313" key="3">
    <source>
        <dbReference type="EMBL" id="OEL38931.1"/>
    </source>
</evidence>
<dbReference type="PROSITE" id="PS50181">
    <property type="entry name" value="FBOX"/>
    <property type="match status" value="1"/>
</dbReference>
<organism evidence="3 4">
    <name type="scientific">Dichanthelium oligosanthes</name>
    <dbReference type="NCBI Taxonomy" id="888268"/>
    <lineage>
        <taxon>Eukaryota</taxon>
        <taxon>Viridiplantae</taxon>
        <taxon>Streptophyta</taxon>
        <taxon>Embryophyta</taxon>
        <taxon>Tracheophyta</taxon>
        <taxon>Spermatophyta</taxon>
        <taxon>Magnoliopsida</taxon>
        <taxon>Liliopsida</taxon>
        <taxon>Poales</taxon>
        <taxon>Poaceae</taxon>
        <taxon>PACMAD clade</taxon>
        <taxon>Panicoideae</taxon>
        <taxon>Panicodae</taxon>
        <taxon>Paniceae</taxon>
        <taxon>Dichantheliinae</taxon>
        <taxon>Dichanthelium</taxon>
    </lineage>
</organism>
<dbReference type="Proteomes" id="UP000095767">
    <property type="component" value="Unassembled WGS sequence"/>
</dbReference>
<name>A0A1E5WNF3_9POAL</name>
<dbReference type="SUPFAM" id="SSF81383">
    <property type="entry name" value="F-box domain"/>
    <property type="match status" value="1"/>
</dbReference>
<dbReference type="AlphaFoldDB" id="A0A1E5WNF3"/>
<protein>
    <recommendedName>
        <fullName evidence="2">F-box domain-containing protein</fullName>
    </recommendedName>
</protein>
<dbReference type="PANTHER" id="PTHR33207">
    <property type="entry name" value="F-BOX DOMAIN CONTAINING PROTEIN-RELATED"/>
    <property type="match status" value="1"/>
</dbReference>
<dbReference type="Gene3D" id="1.20.1280.50">
    <property type="match status" value="1"/>
</dbReference>
<proteinExistence type="predicted"/>
<dbReference type="Pfam" id="PF12937">
    <property type="entry name" value="F-box-like"/>
    <property type="match status" value="1"/>
</dbReference>
<sequence>MESNRRRRRRRDKPKAPKQQVASPTTEEAPTVHDVPDHVLELILLRLDSSVCLVRAASACKRWRRVVADAEFLGRFRLLRMPVVLGHYGYRLANGSRAPDGDPVFVPSSTPSIHRRQSFSLDFVPKIDGHWEVADSRDGLLLLLKKDGKQVQSRRFNPDLVVCEPLTRRYEAISCPPDMLSGGGRPYLGLFLLDGGATGRSGCGRGIGMSNFKDMAVWIRDHTMVSGRRANGSLYWGIFHFYGAASPTALVLDEATARVSQVALPVRIQQLYQARCFRVIGREDGTLRAVRLEGNKLRVYAWLHGGDEWMLENLVGLPKNTSWNLTRAMIVAAHETYVVVAPQHRMWLFSVDLKG</sequence>
<feature type="compositionally biased region" description="Basic residues" evidence="1">
    <location>
        <begin position="1"/>
        <end position="13"/>
    </location>
</feature>
<evidence type="ECO:0000259" key="2">
    <source>
        <dbReference type="PROSITE" id="PS50181"/>
    </source>
</evidence>
<dbReference type="OrthoDB" id="674561at2759"/>
<dbReference type="InterPro" id="IPR036047">
    <property type="entry name" value="F-box-like_dom_sf"/>
</dbReference>
<accession>A0A1E5WNF3</accession>
<feature type="region of interest" description="Disordered" evidence="1">
    <location>
        <begin position="1"/>
        <end position="31"/>
    </location>
</feature>
<comment type="caution">
    <text evidence="3">The sequence shown here is derived from an EMBL/GenBank/DDBJ whole genome shotgun (WGS) entry which is preliminary data.</text>
</comment>
<keyword evidence="4" id="KW-1185">Reference proteome</keyword>
<evidence type="ECO:0000256" key="1">
    <source>
        <dbReference type="SAM" id="MobiDB-lite"/>
    </source>
</evidence>
<evidence type="ECO:0000313" key="4">
    <source>
        <dbReference type="Proteomes" id="UP000095767"/>
    </source>
</evidence>
<feature type="domain" description="F-box" evidence="2">
    <location>
        <begin position="29"/>
        <end position="76"/>
    </location>
</feature>
<dbReference type="EMBL" id="LWDX02000103">
    <property type="protein sequence ID" value="OEL38931.1"/>
    <property type="molecule type" value="Genomic_DNA"/>
</dbReference>
<reference evidence="3 4" key="1">
    <citation type="submission" date="2016-09" db="EMBL/GenBank/DDBJ databases">
        <title>The draft genome of Dichanthelium oligosanthes: A C3 panicoid grass species.</title>
        <authorList>
            <person name="Studer A.J."/>
            <person name="Schnable J.C."/>
            <person name="Brutnell T.P."/>
        </authorList>
    </citation>
    <scope>NUCLEOTIDE SEQUENCE [LARGE SCALE GENOMIC DNA]</scope>
    <source>
        <strain evidence="4">cv. Kellogg 1175</strain>
        <tissue evidence="3">Leaf</tissue>
    </source>
</reference>